<gene>
    <name evidence="2" type="ORF">GCM10011591_19540</name>
</gene>
<comment type="caution">
    <text evidence="2">The sequence shown here is derived from an EMBL/GenBank/DDBJ whole genome shotgun (WGS) entry which is preliminary data.</text>
</comment>
<proteinExistence type="predicted"/>
<reference evidence="2" key="2">
    <citation type="submission" date="2020-09" db="EMBL/GenBank/DDBJ databases">
        <authorList>
            <person name="Sun Q."/>
            <person name="Zhou Y."/>
        </authorList>
    </citation>
    <scope>NUCLEOTIDE SEQUENCE</scope>
    <source>
        <strain evidence="2">CGMCC 4.7278</strain>
    </source>
</reference>
<feature type="transmembrane region" description="Helical" evidence="1">
    <location>
        <begin position="6"/>
        <end position="24"/>
    </location>
</feature>
<keyword evidence="1" id="KW-0472">Membrane</keyword>
<keyword evidence="3" id="KW-1185">Reference proteome</keyword>
<dbReference type="EMBL" id="BMMW01000002">
    <property type="protein sequence ID" value="GGK48263.1"/>
    <property type="molecule type" value="Genomic_DNA"/>
</dbReference>
<dbReference type="Proteomes" id="UP000612956">
    <property type="component" value="Unassembled WGS sequence"/>
</dbReference>
<sequence length="105" mass="10608">MNVVEPAFTVLGLNPVLPAAAGFLAHDQVVRSLRSPLAPLFGRLAAALLWGCGGVATLTVMGVSASVTVPIALTVLVVVASMLALGFSAGLIRAQPVCERAELSG</sequence>
<keyword evidence="1" id="KW-0812">Transmembrane</keyword>
<dbReference type="AlphaFoldDB" id="A0A917V874"/>
<evidence type="ECO:0000313" key="2">
    <source>
        <dbReference type="EMBL" id="GGK48263.1"/>
    </source>
</evidence>
<organism evidence="2 3">
    <name type="scientific">Nocardia camponoti</name>
    <dbReference type="NCBI Taxonomy" id="1616106"/>
    <lineage>
        <taxon>Bacteria</taxon>
        <taxon>Bacillati</taxon>
        <taxon>Actinomycetota</taxon>
        <taxon>Actinomycetes</taxon>
        <taxon>Mycobacteriales</taxon>
        <taxon>Nocardiaceae</taxon>
        <taxon>Nocardia</taxon>
    </lineage>
</organism>
<reference evidence="2" key="1">
    <citation type="journal article" date="2014" name="Int. J. Syst. Evol. Microbiol.">
        <title>Complete genome sequence of Corynebacterium casei LMG S-19264T (=DSM 44701T), isolated from a smear-ripened cheese.</title>
        <authorList>
            <consortium name="US DOE Joint Genome Institute (JGI-PGF)"/>
            <person name="Walter F."/>
            <person name="Albersmeier A."/>
            <person name="Kalinowski J."/>
            <person name="Ruckert C."/>
        </authorList>
    </citation>
    <scope>NUCLEOTIDE SEQUENCE</scope>
    <source>
        <strain evidence="2">CGMCC 4.7278</strain>
    </source>
</reference>
<evidence type="ECO:0000256" key="1">
    <source>
        <dbReference type="SAM" id="Phobius"/>
    </source>
</evidence>
<feature type="transmembrane region" description="Helical" evidence="1">
    <location>
        <begin position="44"/>
        <end position="65"/>
    </location>
</feature>
<dbReference type="RefSeq" id="WP_188828591.1">
    <property type="nucleotide sequence ID" value="NZ_BMMW01000002.1"/>
</dbReference>
<name>A0A917V874_9NOCA</name>
<evidence type="ECO:0000313" key="3">
    <source>
        <dbReference type="Proteomes" id="UP000612956"/>
    </source>
</evidence>
<accession>A0A917V874</accession>
<feature type="transmembrane region" description="Helical" evidence="1">
    <location>
        <begin position="71"/>
        <end position="92"/>
    </location>
</feature>
<keyword evidence="1" id="KW-1133">Transmembrane helix</keyword>
<protein>
    <submittedName>
        <fullName evidence="2">Uncharacterized protein</fullName>
    </submittedName>
</protein>